<dbReference type="PANTHER" id="PTHR10000:SF8">
    <property type="entry name" value="HAD SUPERFAMILY HYDROLASE-LIKE, TYPE 3"/>
    <property type="match status" value="1"/>
</dbReference>
<dbReference type="EC" id="3.1.3.23" evidence="1"/>
<dbReference type="SFLD" id="SFLDG01140">
    <property type="entry name" value="C2.B:_Phosphomannomutase_and_P"/>
    <property type="match status" value="1"/>
</dbReference>
<dbReference type="Gene3D" id="3.40.50.1000">
    <property type="entry name" value="HAD superfamily/HAD-like"/>
    <property type="match status" value="1"/>
</dbReference>
<dbReference type="PROSITE" id="PS01229">
    <property type="entry name" value="COF_2"/>
    <property type="match status" value="1"/>
</dbReference>
<dbReference type="InterPro" id="IPR000150">
    <property type="entry name" value="Cof"/>
</dbReference>
<reference evidence="1" key="1">
    <citation type="submission" date="2021-12" db="EMBL/GenBank/DDBJ databases">
        <authorList>
            <person name="Rodrigo-Torres L."/>
            <person name="Arahal R. D."/>
            <person name="Lucena T."/>
        </authorList>
    </citation>
    <scope>NUCLEOTIDE SEQUENCE</scope>
    <source>
        <strain evidence="1">CECT 8226</strain>
    </source>
</reference>
<evidence type="ECO:0000313" key="1">
    <source>
        <dbReference type="EMBL" id="CAH0525901.1"/>
    </source>
</evidence>
<dbReference type="NCBIfam" id="TIGR01484">
    <property type="entry name" value="HAD-SF-IIB"/>
    <property type="match status" value="1"/>
</dbReference>
<gene>
    <name evidence="1" type="primary">yidA</name>
    <name evidence="1" type="ORF">VHP8226_01391</name>
</gene>
<dbReference type="RefSeq" id="WP_237484355.1">
    <property type="nucleotide sequence ID" value="NZ_CAKLCM010000002.1"/>
</dbReference>
<dbReference type="EMBL" id="CAKLCM010000002">
    <property type="protein sequence ID" value="CAH0525901.1"/>
    <property type="molecule type" value="Genomic_DNA"/>
</dbReference>
<dbReference type="SUPFAM" id="SSF56784">
    <property type="entry name" value="HAD-like"/>
    <property type="match status" value="1"/>
</dbReference>
<name>A0ABN8DGZ2_9VIBR</name>
<protein>
    <submittedName>
        <fullName evidence="1">Sugar phosphatase YidA</fullName>
        <ecNumber evidence="1">3.1.3.23</ecNumber>
    </submittedName>
</protein>
<organism evidence="1 2">
    <name type="scientific">Vibrio hippocampi</name>
    <dbReference type="NCBI Taxonomy" id="654686"/>
    <lineage>
        <taxon>Bacteria</taxon>
        <taxon>Pseudomonadati</taxon>
        <taxon>Pseudomonadota</taxon>
        <taxon>Gammaproteobacteria</taxon>
        <taxon>Vibrionales</taxon>
        <taxon>Vibrionaceae</taxon>
        <taxon>Vibrio</taxon>
    </lineage>
</organism>
<sequence length="276" mass="30024">MYKLIAIDLDGTLLTSDKQISPRTQEALLSAKQQGVQVLLASGRPLKGMLPYLQQLGLITDQDYVVHSNGCFVANVGSGEVIHQQLISGADAKKVAVLAKQLGLDCHAFSTELGLITPKTNPYTQLEAKINNLEINEYDFAQLEDDHRIIKAMIVAAPEDLAKAAPLVPQSFKDDYTVVQSSPYFLEFINPATNKGQGVQVVADRLNVAQSEVICFGDAENDHHMIEWAGLGIAMDNAMPQTKALADELTDNNNADGVAKGVERHVLNVIEKQNFA</sequence>
<dbReference type="InterPro" id="IPR006379">
    <property type="entry name" value="HAD-SF_hydro_IIB"/>
</dbReference>
<keyword evidence="2" id="KW-1185">Reference proteome</keyword>
<dbReference type="InterPro" id="IPR023214">
    <property type="entry name" value="HAD_sf"/>
</dbReference>
<dbReference type="SFLD" id="SFLDS00003">
    <property type="entry name" value="Haloacid_Dehalogenase"/>
    <property type="match status" value="1"/>
</dbReference>
<dbReference type="PROSITE" id="PS01228">
    <property type="entry name" value="COF_1"/>
    <property type="match status" value="1"/>
</dbReference>
<dbReference type="Proteomes" id="UP000838160">
    <property type="component" value="Unassembled WGS sequence"/>
</dbReference>
<proteinExistence type="predicted"/>
<dbReference type="CDD" id="cd07516">
    <property type="entry name" value="HAD_Pase"/>
    <property type="match status" value="1"/>
</dbReference>
<dbReference type="Pfam" id="PF08282">
    <property type="entry name" value="Hydrolase_3"/>
    <property type="match status" value="1"/>
</dbReference>
<dbReference type="InterPro" id="IPR036412">
    <property type="entry name" value="HAD-like_sf"/>
</dbReference>
<evidence type="ECO:0000313" key="2">
    <source>
        <dbReference type="Proteomes" id="UP000838160"/>
    </source>
</evidence>
<keyword evidence="1" id="KW-0378">Hydrolase</keyword>
<dbReference type="SFLD" id="SFLDG01144">
    <property type="entry name" value="C2.B.4:_PGP_Like"/>
    <property type="match status" value="1"/>
</dbReference>
<comment type="caution">
    <text evidence="1">The sequence shown here is derived from an EMBL/GenBank/DDBJ whole genome shotgun (WGS) entry which is preliminary data.</text>
</comment>
<dbReference type="Gene3D" id="3.30.1240.10">
    <property type="match status" value="1"/>
</dbReference>
<dbReference type="PANTHER" id="PTHR10000">
    <property type="entry name" value="PHOSPHOSERINE PHOSPHATASE"/>
    <property type="match status" value="1"/>
</dbReference>
<accession>A0ABN8DGZ2</accession>
<dbReference type="NCBIfam" id="TIGR00099">
    <property type="entry name" value="Cof-subfamily"/>
    <property type="match status" value="1"/>
</dbReference>
<dbReference type="GO" id="GO:0050308">
    <property type="term" value="F:sugar-phosphatase activity"/>
    <property type="evidence" value="ECO:0007669"/>
    <property type="project" value="UniProtKB-EC"/>
</dbReference>